<dbReference type="AlphaFoldDB" id="A0A494TF28"/>
<proteinExistence type="inferred from homology"/>
<feature type="signal peptide" evidence="2">
    <location>
        <begin position="1"/>
        <end position="23"/>
    </location>
</feature>
<gene>
    <name evidence="3" type="ORF">D3Y57_07650</name>
</gene>
<dbReference type="KEGG" id="spha:D3Y57_07650"/>
<dbReference type="InterPro" id="IPR026893">
    <property type="entry name" value="Tyr/Ser_Pase_IphP-type"/>
</dbReference>
<keyword evidence="4" id="KW-1185">Reference proteome</keyword>
<feature type="chain" id="PRO_5019829430" evidence="2">
    <location>
        <begin position="24"/>
        <end position="356"/>
    </location>
</feature>
<dbReference type="SUPFAM" id="SSF52799">
    <property type="entry name" value="(Phosphotyrosine protein) phosphatases II"/>
    <property type="match status" value="1"/>
</dbReference>
<keyword evidence="2" id="KW-0732">Signal</keyword>
<dbReference type="RefSeq" id="WP_121152497.1">
    <property type="nucleotide sequence ID" value="NZ_CP032829.1"/>
</dbReference>
<dbReference type="EMBL" id="CP032829">
    <property type="protein sequence ID" value="AYJ85872.1"/>
    <property type="molecule type" value="Genomic_DNA"/>
</dbReference>
<dbReference type="InterPro" id="IPR029021">
    <property type="entry name" value="Prot-tyrosine_phosphatase-like"/>
</dbReference>
<name>A0A494TF28_SPHPE</name>
<accession>A0A494TF28</accession>
<dbReference type="Gene3D" id="3.90.190.10">
    <property type="entry name" value="Protein tyrosine phosphatase superfamily"/>
    <property type="match status" value="1"/>
</dbReference>
<reference evidence="3 4" key="1">
    <citation type="submission" date="2018-09" db="EMBL/GenBank/DDBJ databases">
        <title>Sphingomonas peninsula sp. nov., isolated from fildes peninsula, Antarctic soil.</title>
        <authorList>
            <person name="Yingchao G."/>
        </authorList>
    </citation>
    <scope>NUCLEOTIDE SEQUENCE [LARGE SCALE GENOMIC DNA]</scope>
    <source>
        <strain evidence="3 4">YZ-8</strain>
    </source>
</reference>
<evidence type="ECO:0000313" key="4">
    <source>
        <dbReference type="Proteomes" id="UP000276254"/>
    </source>
</evidence>
<evidence type="ECO:0000313" key="3">
    <source>
        <dbReference type="EMBL" id="AYJ85872.1"/>
    </source>
</evidence>
<dbReference type="PANTHER" id="PTHR31126">
    <property type="entry name" value="TYROSINE-PROTEIN PHOSPHATASE"/>
    <property type="match status" value="1"/>
</dbReference>
<dbReference type="Pfam" id="PF13350">
    <property type="entry name" value="Y_phosphatase3"/>
    <property type="match status" value="1"/>
</dbReference>
<dbReference type="OrthoDB" id="1188001at2"/>
<evidence type="ECO:0000256" key="1">
    <source>
        <dbReference type="ARBA" id="ARBA00009580"/>
    </source>
</evidence>
<evidence type="ECO:0000256" key="2">
    <source>
        <dbReference type="SAM" id="SignalP"/>
    </source>
</evidence>
<protein>
    <submittedName>
        <fullName evidence="3">Tyrosine-protein phosphatase</fullName>
    </submittedName>
</protein>
<organism evidence="3 4">
    <name type="scientific">Sphingomonas paeninsulae</name>
    <dbReference type="NCBI Taxonomy" id="2319844"/>
    <lineage>
        <taxon>Bacteria</taxon>
        <taxon>Pseudomonadati</taxon>
        <taxon>Pseudomonadota</taxon>
        <taxon>Alphaproteobacteria</taxon>
        <taxon>Sphingomonadales</taxon>
        <taxon>Sphingomonadaceae</taxon>
        <taxon>Sphingomonas</taxon>
    </lineage>
</organism>
<sequence length="356" mass="39155">MMIKRSALFFTLAAVIASQTAFAGTVDKAQVERIATGQLSVEWIDSDPVDVFVTDNPAGSIEQATLLSDNNHDGRYVLNVPGIDRHYFLLRDEKTKHVVTVAERVLSLERGSNFRDIGGYPGEGGKHVRWGLIYRSGASAMLTDADVQQVQALGLKQLIDLRSSEERVLAPTRIDGIPYTAVGYSMAALLKPASGGGEIRNGGAMYRNFPIFLAPHLRIVFNDLLSKNGPIVYNCSAGQDRTGFVTAMILSALGTPRDVIIQDYHLSTKYRKPVNEMPKINLVAHPNDPAASLFAKYQDDPRAAIAQPLKEADGTAFLSSAFDEIEKRWGSTDSYLEKEIGLNRVDIANLRRIYLQ</sequence>
<dbReference type="Proteomes" id="UP000276254">
    <property type="component" value="Chromosome"/>
</dbReference>
<comment type="similarity">
    <text evidence="1">Belongs to the protein-tyrosine phosphatase family.</text>
</comment>
<dbReference type="GO" id="GO:0004721">
    <property type="term" value="F:phosphoprotein phosphatase activity"/>
    <property type="evidence" value="ECO:0007669"/>
    <property type="project" value="InterPro"/>
</dbReference>
<dbReference type="PANTHER" id="PTHR31126:SF1">
    <property type="entry name" value="TYROSINE SPECIFIC PROTEIN PHOSPHATASES DOMAIN-CONTAINING PROTEIN"/>
    <property type="match status" value="1"/>
</dbReference>